<reference evidence="2" key="2">
    <citation type="journal article" date="2013" name="PLoS Genet.">
        <title>Comparative genome structure, secondary metabolite, and effector coding capacity across Cochliobolus pathogens.</title>
        <authorList>
            <person name="Condon B.J."/>
            <person name="Leng Y."/>
            <person name="Wu D."/>
            <person name="Bushley K.E."/>
            <person name="Ohm R.A."/>
            <person name="Otillar R."/>
            <person name="Martin J."/>
            <person name="Schackwitz W."/>
            <person name="Grimwood J."/>
            <person name="MohdZainudin N."/>
            <person name="Xue C."/>
            <person name="Wang R."/>
            <person name="Manning V.A."/>
            <person name="Dhillon B."/>
            <person name="Tu Z.J."/>
            <person name="Steffenson B.J."/>
            <person name="Salamov A."/>
            <person name="Sun H."/>
            <person name="Lowry S."/>
            <person name="LaButti K."/>
            <person name="Han J."/>
            <person name="Copeland A."/>
            <person name="Lindquist E."/>
            <person name="Barry K."/>
            <person name="Schmutz J."/>
            <person name="Baker S.E."/>
            <person name="Ciuffetti L.M."/>
            <person name="Grigoriev I.V."/>
            <person name="Zhong S."/>
            <person name="Turgeon B.G."/>
        </authorList>
    </citation>
    <scope>NUCLEOTIDE SEQUENCE [LARGE SCALE GENOMIC DNA]</scope>
    <source>
        <strain evidence="2">ND90Pr / ATCC 201652</strain>
    </source>
</reference>
<dbReference type="EMBL" id="KB445650">
    <property type="protein sequence ID" value="EMD60321.1"/>
    <property type="molecule type" value="Genomic_DNA"/>
</dbReference>
<keyword evidence="2" id="KW-1185">Reference proteome</keyword>
<sequence length="145" mass="16322">MRLPLLHMSNRPTLISRRTQPVPHRLPIALPSPNRRHTHTYTYLLHVSMLLSAQWETKHSPSMDTLTSTAARNTGAQKADRIPTLVPQTALALLHGRRRARPSRTVTFAGSIFVISADRLTYSTPFFAPDQMPETCLLPVMSDFP</sequence>
<evidence type="ECO:0000313" key="2">
    <source>
        <dbReference type="Proteomes" id="UP000016934"/>
    </source>
</evidence>
<dbReference type="GeneID" id="19135017"/>
<dbReference type="AlphaFoldDB" id="M2STA7"/>
<name>M2STA7_COCSN</name>
<accession>M2STA7</accession>
<dbReference type="Proteomes" id="UP000016934">
    <property type="component" value="Unassembled WGS sequence"/>
</dbReference>
<dbReference type="HOGENOM" id="CLU_1786683_0_0_1"/>
<evidence type="ECO:0000313" key="1">
    <source>
        <dbReference type="EMBL" id="EMD60321.1"/>
    </source>
</evidence>
<gene>
    <name evidence="1" type="ORF">COCSADRAFT_241454</name>
</gene>
<protein>
    <submittedName>
        <fullName evidence="1">Uncharacterized protein</fullName>
    </submittedName>
</protein>
<dbReference type="KEGG" id="bsc:COCSADRAFT_241454"/>
<dbReference type="RefSeq" id="XP_007703707.1">
    <property type="nucleotide sequence ID" value="XM_007705517.1"/>
</dbReference>
<organism evidence="1 2">
    <name type="scientific">Cochliobolus sativus (strain ND90Pr / ATCC 201652)</name>
    <name type="common">Common root rot and spot blotch fungus</name>
    <name type="synonym">Bipolaris sorokiniana</name>
    <dbReference type="NCBI Taxonomy" id="665912"/>
    <lineage>
        <taxon>Eukaryota</taxon>
        <taxon>Fungi</taxon>
        <taxon>Dikarya</taxon>
        <taxon>Ascomycota</taxon>
        <taxon>Pezizomycotina</taxon>
        <taxon>Dothideomycetes</taxon>
        <taxon>Pleosporomycetidae</taxon>
        <taxon>Pleosporales</taxon>
        <taxon>Pleosporineae</taxon>
        <taxon>Pleosporaceae</taxon>
        <taxon>Bipolaris</taxon>
    </lineage>
</organism>
<reference evidence="1 2" key="1">
    <citation type="journal article" date="2012" name="PLoS Pathog.">
        <title>Diverse lifestyles and strategies of plant pathogenesis encoded in the genomes of eighteen Dothideomycetes fungi.</title>
        <authorList>
            <person name="Ohm R.A."/>
            <person name="Feau N."/>
            <person name="Henrissat B."/>
            <person name="Schoch C.L."/>
            <person name="Horwitz B.A."/>
            <person name="Barry K.W."/>
            <person name="Condon B.J."/>
            <person name="Copeland A.C."/>
            <person name="Dhillon B."/>
            <person name="Glaser F."/>
            <person name="Hesse C.N."/>
            <person name="Kosti I."/>
            <person name="LaButti K."/>
            <person name="Lindquist E.A."/>
            <person name="Lucas S."/>
            <person name="Salamov A.A."/>
            <person name="Bradshaw R.E."/>
            <person name="Ciuffetti L."/>
            <person name="Hamelin R.C."/>
            <person name="Kema G.H.J."/>
            <person name="Lawrence C."/>
            <person name="Scott J.A."/>
            <person name="Spatafora J.W."/>
            <person name="Turgeon B.G."/>
            <person name="de Wit P.J.G.M."/>
            <person name="Zhong S."/>
            <person name="Goodwin S.B."/>
            <person name="Grigoriev I.V."/>
        </authorList>
    </citation>
    <scope>NUCLEOTIDE SEQUENCE [LARGE SCALE GENOMIC DNA]</scope>
    <source>
        <strain evidence="2">ND90Pr / ATCC 201652</strain>
    </source>
</reference>
<proteinExistence type="predicted"/>